<evidence type="ECO:0000256" key="1">
    <source>
        <dbReference type="ARBA" id="ARBA00004613"/>
    </source>
</evidence>
<dbReference type="InterPro" id="IPR043595">
    <property type="entry name" value="FaeB/C/D"/>
</dbReference>
<evidence type="ECO:0000256" key="7">
    <source>
        <dbReference type="ARBA" id="ARBA00023326"/>
    </source>
</evidence>
<dbReference type="SUPFAM" id="SSF53474">
    <property type="entry name" value="alpha/beta-Hydrolases"/>
    <property type="match status" value="1"/>
</dbReference>
<feature type="signal peptide" evidence="8">
    <location>
        <begin position="1"/>
        <end position="23"/>
    </location>
</feature>
<protein>
    <submittedName>
        <fullName evidence="9">Uncharacterized protein</fullName>
    </submittedName>
</protein>
<organism evidence="9 10">
    <name type="scientific">Perkinsus chesapeaki</name>
    <name type="common">Clam parasite</name>
    <name type="synonym">Perkinsus andrewsi</name>
    <dbReference type="NCBI Taxonomy" id="330153"/>
    <lineage>
        <taxon>Eukaryota</taxon>
        <taxon>Sar</taxon>
        <taxon>Alveolata</taxon>
        <taxon>Perkinsozoa</taxon>
        <taxon>Perkinsea</taxon>
        <taxon>Perkinsida</taxon>
        <taxon>Perkinsidae</taxon>
        <taxon>Perkinsus</taxon>
    </lineage>
</organism>
<dbReference type="Gene3D" id="3.40.50.1820">
    <property type="entry name" value="alpha/beta hydrolase"/>
    <property type="match status" value="1"/>
</dbReference>
<dbReference type="GO" id="GO:0005576">
    <property type="term" value="C:extracellular region"/>
    <property type="evidence" value="ECO:0007669"/>
    <property type="project" value="UniProtKB-SubCell"/>
</dbReference>
<dbReference type="PANTHER" id="PTHR38050:SF2">
    <property type="entry name" value="FERULOYL ESTERASE C-RELATED"/>
    <property type="match status" value="1"/>
</dbReference>
<dbReference type="InterPro" id="IPR029058">
    <property type="entry name" value="AB_hydrolase_fold"/>
</dbReference>
<comment type="subcellular location">
    <subcellularLocation>
        <location evidence="1">Secreted</location>
    </subcellularLocation>
</comment>
<evidence type="ECO:0000256" key="4">
    <source>
        <dbReference type="ARBA" id="ARBA00022729"/>
    </source>
</evidence>
<evidence type="ECO:0000313" key="10">
    <source>
        <dbReference type="Proteomes" id="UP000591131"/>
    </source>
</evidence>
<accession>A0A7J6MLR6</accession>
<evidence type="ECO:0000256" key="6">
    <source>
        <dbReference type="ARBA" id="ARBA00023277"/>
    </source>
</evidence>
<evidence type="ECO:0000256" key="8">
    <source>
        <dbReference type="SAM" id="SignalP"/>
    </source>
</evidence>
<evidence type="ECO:0000313" key="9">
    <source>
        <dbReference type="EMBL" id="KAF4672444.1"/>
    </source>
</evidence>
<keyword evidence="2" id="KW-0964">Secreted</keyword>
<keyword evidence="6" id="KW-0119">Carbohydrate metabolism</keyword>
<keyword evidence="4 8" id="KW-0732">Signal</keyword>
<dbReference type="EMBL" id="JAAPAO010000109">
    <property type="protein sequence ID" value="KAF4672444.1"/>
    <property type="molecule type" value="Genomic_DNA"/>
</dbReference>
<keyword evidence="5" id="KW-0378">Hydrolase</keyword>
<dbReference type="AlphaFoldDB" id="A0A7J6MLR6"/>
<evidence type="ECO:0000256" key="5">
    <source>
        <dbReference type="ARBA" id="ARBA00022801"/>
    </source>
</evidence>
<reference evidence="9 10" key="1">
    <citation type="submission" date="2020-04" db="EMBL/GenBank/DDBJ databases">
        <title>Perkinsus chesapeaki whole genome sequence.</title>
        <authorList>
            <person name="Bogema D.R."/>
        </authorList>
    </citation>
    <scope>NUCLEOTIDE SEQUENCE [LARGE SCALE GENOMIC DNA]</scope>
    <source>
        <strain evidence="9">ATCC PRA-425</strain>
    </source>
</reference>
<dbReference type="Proteomes" id="UP000591131">
    <property type="component" value="Unassembled WGS sequence"/>
</dbReference>
<keyword evidence="7" id="KW-0624">Polysaccharide degradation</keyword>
<sequence length="325" mass="35647">MASFVSTFVALIICVSMLTLIRADSLAENATWTDEKATLLHQGRMRSFWIYSGPVKPTAVIFTLIGWDPKENRCDLWHMFLLDLDGIKKRAREQGATLVTACPLESPRSDSSTSNISGWGYNAGTCCNSNKTIDDIDFIRKLIVEVESRQSVTNLPAYAIGFSNGGMLAEALVCYNVISMAASVAGILTLRPGLDGGFDKCDSVFNHSANKQMGIIKIHGLDDPKMPYNGRFDPKLGPVYPSVESDISRWAKRMECPDAQRVHFDQRGNGTFEKYSDCPRARNVYLTTVKGLAHTWPLENGPGGFSAGKAIFEYFGGVLGPSPTP</sequence>
<name>A0A7J6MLR6_PERCH</name>
<comment type="caution">
    <text evidence="9">The sequence shown here is derived from an EMBL/GenBank/DDBJ whole genome shotgun (WGS) entry which is preliminary data.</text>
</comment>
<keyword evidence="3" id="KW-0858">Xylan degradation</keyword>
<keyword evidence="10" id="KW-1185">Reference proteome</keyword>
<evidence type="ECO:0000256" key="2">
    <source>
        <dbReference type="ARBA" id="ARBA00022525"/>
    </source>
</evidence>
<gene>
    <name evidence="9" type="ORF">FOL47_000503</name>
</gene>
<dbReference type="GO" id="GO:0030600">
    <property type="term" value="F:feruloyl esterase activity"/>
    <property type="evidence" value="ECO:0007669"/>
    <property type="project" value="InterPro"/>
</dbReference>
<feature type="chain" id="PRO_5029622852" evidence="8">
    <location>
        <begin position="24"/>
        <end position="325"/>
    </location>
</feature>
<evidence type="ECO:0000256" key="3">
    <source>
        <dbReference type="ARBA" id="ARBA00022651"/>
    </source>
</evidence>
<dbReference type="OrthoDB" id="424610at2759"/>
<dbReference type="PANTHER" id="PTHR38050">
    <property type="match status" value="1"/>
</dbReference>
<proteinExistence type="predicted"/>
<dbReference type="GO" id="GO:0045493">
    <property type="term" value="P:xylan catabolic process"/>
    <property type="evidence" value="ECO:0007669"/>
    <property type="project" value="UniProtKB-KW"/>
</dbReference>